<name>A0A367REY4_NOSPU</name>
<feature type="transmembrane region" description="Helical" evidence="2">
    <location>
        <begin position="1007"/>
        <end position="1028"/>
    </location>
</feature>
<protein>
    <submittedName>
        <fullName evidence="3">RND transporter</fullName>
    </submittedName>
</protein>
<dbReference type="SUPFAM" id="SSF82714">
    <property type="entry name" value="Multidrug efflux transporter AcrB TolC docking domain, DN and DC subdomains"/>
    <property type="match status" value="2"/>
</dbReference>
<dbReference type="Gene3D" id="3.30.2090.10">
    <property type="entry name" value="Multidrug efflux transporter AcrB TolC docking domain, DN and DC subdomains"/>
    <property type="match status" value="2"/>
</dbReference>
<feature type="compositionally biased region" description="Basic and acidic residues" evidence="1">
    <location>
        <begin position="521"/>
        <end position="537"/>
    </location>
</feature>
<sequence>MWIVKIALRLPYTFAIAALMIAILGAVTIFGTPVDIFPAINIPVVSVVWTYTGTTSEEMAQRIVTISERAMTTTVGDIEHIESQSLSGVSVVKVFFQPNANIASAVAQITSVSQTILRPLPPGITPPFIIQYNASSVPIIQMSVSSKTLPEEALFDYATNFVRTQLATVQGASVPLPYGGKPRQIMVDIDPQAMLANGISAQDVTNAVSAQNLVLPAGDMKIGDRDFAVQINNSPSVVEALNDLPIKQVNGTVISIRDVAQVRDGFGVQSNIVRQNGRRSSLLSILKSGNASTIDVIERVKKALPRIQSTLPPELNLAFLFDQSIFVKASIQGVLKEGLIAACLTALMILIFLGSWRSTVIVAVSIPLSMLVSIIVMSRLGQTFNIMTLGGLSLAVGILVDDATVEIENIHRNLGQGKPIKRAILDGAQQIATPALVATLCICIVFVPVVFLSGVAKYLFVPLAMAVVFGMLASYVLSRTVVPTMASYLLPSEVDWHRESEEHNGNNNHHLDSPVQNNNGSDDRHSHSLVEIHDNRDHHTHSPVQNNNGHSDNHQTEEATTTTAKPVKKDWIWRLHEKFNRQFDKFRSWYYNVLNSALNHRRIVFVLFGAFIVSAGVLLPFVGQDFFPEVDGGQFSLHVRALPGTRLEETEKIVSQVEDVIRQTVPKENLALILDNIGLPTSGINLTYGYNGATIGQADADILVSLKESGATFSYVKELRQKLKATFPNYTFFFEPADIVTQILNFGLPAAVDVQISGPLKNSKGNFEIAQQIAARMTRIPGAVDVHLQQVVDAPKLRLDVDRTEAQQLGMTQRDVANSVLTSLSSSGQAAINQWLDPKKGVSYTLAVQVPQYKLDSIDSLKNTPVGNGQTAPQLLGNLASVKRDTVMQVVNHYNIQPVFDIYANSSGRDLGGVAGDVNRIIADYQKKLPKGSQINIRGQVQTMNSSFLGLGFGLVFAIVLVYCLMVVNFQSWLDPLIIMMALPSALSGIIWMLFVTRTTLSVPSLMGAIMSIGVATSNSILMITFANEQRVEGENSYKAALAAGYTRLRPVLMTALAMLIGMVPMSLGLGEGGEQNAPLGRAVIGGLSAATVATLIFVPVVYSIMRRQAPRPIDEDDDDLNFSDSQTAYSLSSSQGKS</sequence>
<dbReference type="GO" id="GO:0042910">
    <property type="term" value="F:xenobiotic transmembrane transporter activity"/>
    <property type="evidence" value="ECO:0007669"/>
    <property type="project" value="TreeGrafter"/>
</dbReference>
<feature type="region of interest" description="Disordered" evidence="1">
    <location>
        <begin position="500"/>
        <end position="563"/>
    </location>
</feature>
<feature type="compositionally biased region" description="Basic and acidic residues" evidence="1">
    <location>
        <begin position="500"/>
        <end position="512"/>
    </location>
</feature>
<dbReference type="GO" id="GO:0005886">
    <property type="term" value="C:plasma membrane"/>
    <property type="evidence" value="ECO:0007669"/>
    <property type="project" value="TreeGrafter"/>
</dbReference>
<evidence type="ECO:0000256" key="2">
    <source>
        <dbReference type="SAM" id="Phobius"/>
    </source>
</evidence>
<dbReference type="InterPro" id="IPR001036">
    <property type="entry name" value="Acrflvin-R"/>
</dbReference>
<reference evidence="4" key="1">
    <citation type="submission" date="2016-04" db="EMBL/GenBank/DDBJ databases">
        <authorList>
            <person name="Tabuchi Yagui T.R."/>
        </authorList>
    </citation>
    <scope>NUCLEOTIDE SEQUENCE [LARGE SCALE GENOMIC DNA]</scope>
</reference>
<proteinExistence type="predicted"/>
<dbReference type="AlphaFoldDB" id="A0A367REY4"/>
<feature type="transmembrane region" description="Helical" evidence="2">
    <location>
        <begin position="1049"/>
        <end position="1068"/>
    </location>
</feature>
<dbReference type="Gene3D" id="3.30.70.1430">
    <property type="entry name" value="Multidrug efflux transporter AcrB pore domain"/>
    <property type="match status" value="2"/>
</dbReference>
<dbReference type="InterPro" id="IPR027463">
    <property type="entry name" value="AcrB_DN_DC_subdom"/>
</dbReference>
<feature type="transmembrane region" description="Helical" evidence="2">
    <location>
        <begin position="458"/>
        <end position="477"/>
    </location>
</feature>
<evidence type="ECO:0000313" key="3">
    <source>
        <dbReference type="EMBL" id="RCJ35096.1"/>
    </source>
</evidence>
<dbReference type="EMBL" id="LXQE01000153">
    <property type="protein sequence ID" value="RCJ35096.1"/>
    <property type="molecule type" value="Genomic_DNA"/>
</dbReference>
<dbReference type="PRINTS" id="PR00702">
    <property type="entry name" value="ACRIFLAVINRP"/>
</dbReference>
<dbReference type="PANTHER" id="PTHR32063:SF8">
    <property type="entry name" value="CATION EFFLUX PROTEIN"/>
    <property type="match status" value="1"/>
</dbReference>
<organism evidence="3 4">
    <name type="scientific">Nostoc punctiforme NIES-2108</name>
    <dbReference type="NCBI Taxonomy" id="1356359"/>
    <lineage>
        <taxon>Bacteria</taxon>
        <taxon>Bacillati</taxon>
        <taxon>Cyanobacteriota</taxon>
        <taxon>Cyanophyceae</taxon>
        <taxon>Nostocales</taxon>
        <taxon>Nostocaceae</taxon>
        <taxon>Nostoc</taxon>
    </lineage>
</organism>
<feature type="compositionally biased region" description="Polar residues" evidence="1">
    <location>
        <begin position="1123"/>
        <end position="1139"/>
    </location>
</feature>
<evidence type="ECO:0000313" key="4">
    <source>
        <dbReference type="Proteomes" id="UP000252085"/>
    </source>
</evidence>
<dbReference type="Pfam" id="PF00873">
    <property type="entry name" value="ACR_tran"/>
    <property type="match status" value="2"/>
</dbReference>
<feature type="transmembrane region" description="Helical" evidence="2">
    <location>
        <begin position="359"/>
        <end position="377"/>
    </location>
</feature>
<dbReference type="SUPFAM" id="SSF82693">
    <property type="entry name" value="Multidrug efflux transporter AcrB pore domain, PN1, PN2, PC1 and PC2 subdomains"/>
    <property type="match status" value="2"/>
</dbReference>
<feature type="transmembrane region" description="Helical" evidence="2">
    <location>
        <begin position="1080"/>
        <end position="1103"/>
    </location>
</feature>
<gene>
    <name evidence="3" type="ORF">A6769_20300</name>
</gene>
<dbReference type="SUPFAM" id="SSF82866">
    <property type="entry name" value="Multidrug efflux transporter AcrB transmembrane domain"/>
    <property type="match status" value="2"/>
</dbReference>
<keyword evidence="2" id="KW-0812">Transmembrane</keyword>
<feature type="transmembrane region" description="Helical" evidence="2">
    <location>
        <begin position="948"/>
        <end position="970"/>
    </location>
</feature>
<dbReference type="Gene3D" id="1.20.1640.10">
    <property type="entry name" value="Multidrug efflux transporter AcrB transmembrane domain"/>
    <property type="match status" value="2"/>
</dbReference>
<feature type="transmembrane region" description="Helical" evidence="2">
    <location>
        <begin position="977"/>
        <end position="995"/>
    </location>
</feature>
<feature type="transmembrane region" description="Helical" evidence="2">
    <location>
        <begin position="431"/>
        <end position="452"/>
    </location>
</feature>
<accession>A0A367REY4</accession>
<comment type="caution">
    <text evidence="3">The sequence shown here is derived from an EMBL/GenBank/DDBJ whole genome shotgun (WGS) entry which is preliminary data.</text>
</comment>
<feature type="region of interest" description="Disordered" evidence="1">
    <location>
        <begin position="1114"/>
        <end position="1139"/>
    </location>
</feature>
<feature type="transmembrane region" description="Helical" evidence="2">
    <location>
        <begin position="603"/>
        <end position="622"/>
    </location>
</feature>
<dbReference type="Gene3D" id="3.30.70.1440">
    <property type="entry name" value="Multidrug efflux transporter AcrB pore domain"/>
    <property type="match status" value="1"/>
</dbReference>
<feature type="transmembrane region" description="Helical" evidence="2">
    <location>
        <begin position="12"/>
        <end position="30"/>
    </location>
</feature>
<dbReference type="Proteomes" id="UP000252085">
    <property type="component" value="Unassembled WGS sequence"/>
</dbReference>
<keyword evidence="2" id="KW-1133">Transmembrane helix</keyword>
<evidence type="ECO:0000256" key="1">
    <source>
        <dbReference type="SAM" id="MobiDB-lite"/>
    </source>
</evidence>
<keyword evidence="2" id="KW-0472">Membrane</keyword>
<dbReference type="PANTHER" id="PTHR32063">
    <property type="match status" value="1"/>
</dbReference>
<dbReference type="Gene3D" id="3.30.70.1320">
    <property type="entry name" value="Multidrug efflux transporter AcrB pore domain like"/>
    <property type="match status" value="1"/>
</dbReference>